<feature type="compositionally biased region" description="Basic and acidic residues" evidence="1">
    <location>
        <begin position="601"/>
        <end position="618"/>
    </location>
</feature>
<dbReference type="OrthoDB" id="8193504at2759"/>
<feature type="compositionally biased region" description="Polar residues" evidence="1">
    <location>
        <begin position="268"/>
        <end position="279"/>
    </location>
</feature>
<sequence>MGKTAKEKHGNERRRSYNYPRNAQAQAQNSGTESRNYSYSSGNVPRRPPVYNLQYQGIPAPVPNHPHHFGVGRGYIGRHRGINKALKPILVRKRTDQRSTQVFSPVRKSAQKIMQSQTQVQESVQEKSEETVSHKERSAECIIKNGLETCSSLEENPKEVSVLKIEDGSTEVGDKNSDCNDPEGVNENKPATAEENADKIQPKLKSVTIKDKKVKKSATAKVSPKGKHSPRSKKESKPENEEEVEATDKETEKLQDEKVESELKSHESASLPNFQPSTEITHLISPLPETSVMNDCVVEIPHQDEDKSNESPPTSAEESSSKLLVTYSVKDSPRRSTRLATHLSYPKQRSPAKPDSSSIIVLDSDSSISVLELSQNSQGKSFAQSLRSISGRPSLRPLPVYNRSFNRQSTIGSASIHSNLSSRSETTTGNDSESDSQETKILRPRSGLWGLFHTSSRTAPSQDYATDNEESTNRSLADDSGNDSEMTDLPEAPSSLSFGKRKSRDAGLVDDSEQNNKRIKSEVGQKNNASTSAGLFSIMSSPMNLFANKIRGDKGKSSTPLHMLKTSIIDEETRDDLSVHEDDVSEIEYEDEDPSNFSGKESLRDVSPRMGEEQEMAPRRWCSIM</sequence>
<feature type="compositionally biased region" description="Polar residues" evidence="1">
    <location>
        <begin position="19"/>
        <end position="43"/>
    </location>
</feature>
<feature type="region of interest" description="Disordered" evidence="1">
    <location>
        <begin position="294"/>
        <end position="359"/>
    </location>
</feature>
<feature type="region of interest" description="Disordered" evidence="1">
    <location>
        <begin position="374"/>
        <end position="528"/>
    </location>
</feature>
<accession>A0A067RKK1</accession>
<protein>
    <submittedName>
        <fullName evidence="2">Uncharacterized protein</fullName>
    </submittedName>
</protein>
<feature type="compositionally biased region" description="Acidic residues" evidence="1">
    <location>
        <begin position="585"/>
        <end position="594"/>
    </location>
</feature>
<evidence type="ECO:0000313" key="3">
    <source>
        <dbReference type="Proteomes" id="UP000027135"/>
    </source>
</evidence>
<feature type="region of interest" description="Disordered" evidence="1">
    <location>
        <begin position="162"/>
        <end position="279"/>
    </location>
</feature>
<dbReference type="Proteomes" id="UP000027135">
    <property type="component" value="Unassembled WGS sequence"/>
</dbReference>
<organism evidence="2 3">
    <name type="scientific">Zootermopsis nevadensis</name>
    <name type="common">Dampwood termite</name>
    <dbReference type="NCBI Taxonomy" id="136037"/>
    <lineage>
        <taxon>Eukaryota</taxon>
        <taxon>Metazoa</taxon>
        <taxon>Ecdysozoa</taxon>
        <taxon>Arthropoda</taxon>
        <taxon>Hexapoda</taxon>
        <taxon>Insecta</taxon>
        <taxon>Pterygota</taxon>
        <taxon>Neoptera</taxon>
        <taxon>Polyneoptera</taxon>
        <taxon>Dictyoptera</taxon>
        <taxon>Blattodea</taxon>
        <taxon>Blattoidea</taxon>
        <taxon>Termitoidae</taxon>
        <taxon>Termopsidae</taxon>
        <taxon>Zootermopsis</taxon>
    </lineage>
</organism>
<keyword evidence="3" id="KW-1185">Reference proteome</keyword>
<feature type="region of interest" description="Disordered" evidence="1">
    <location>
        <begin position="117"/>
        <end position="136"/>
    </location>
</feature>
<feature type="compositionally biased region" description="Basic residues" evidence="1">
    <location>
        <begin position="212"/>
        <end position="231"/>
    </location>
</feature>
<feature type="compositionally biased region" description="Basic and acidic residues" evidence="1">
    <location>
        <begin position="246"/>
        <end position="267"/>
    </location>
</feature>
<feature type="compositionally biased region" description="Polar residues" evidence="1">
    <location>
        <begin position="375"/>
        <end position="388"/>
    </location>
</feature>
<gene>
    <name evidence="2" type="ORF">L798_12363</name>
</gene>
<feature type="region of interest" description="Disordered" evidence="1">
    <location>
        <begin position="1"/>
        <end position="48"/>
    </location>
</feature>
<reference evidence="2 3" key="1">
    <citation type="journal article" date="2014" name="Nat. Commun.">
        <title>Molecular traces of alternative social organization in a termite genome.</title>
        <authorList>
            <person name="Terrapon N."/>
            <person name="Li C."/>
            <person name="Robertson H.M."/>
            <person name="Ji L."/>
            <person name="Meng X."/>
            <person name="Booth W."/>
            <person name="Chen Z."/>
            <person name="Childers C.P."/>
            <person name="Glastad K.M."/>
            <person name="Gokhale K."/>
            <person name="Gowin J."/>
            <person name="Gronenberg W."/>
            <person name="Hermansen R.A."/>
            <person name="Hu H."/>
            <person name="Hunt B.G."/>
            <person name="Huylmans A.K."/>
            <person name="Khalil S.M."/>
            <person name="Mitchell R.D."/>
            <person name="Munoz-Torres M.C."/>
            <person name="Mustard J.A."/>
            <person name="Pan H."/>
            <person name="Reese J.T."/>
            <person name="Scharf M.E."/>
            <person name="Sun F."/>
            <person name="Vogel H."/>
            <person name="Xiao J."/>
            <person name="Yang W."/>
            <person name="Yang Z."/>
            <person name="Yang Z."/>
            <person name="Zhou J."/>
            <person name="Zhu J."/>
            <person name="Brent C.S."/>
            <person name="Elsik C.G."/>
            <person name="Goodisman M.A."/>
            <person name="Liberles D.A."/>
            <person name="Roe R.M."/>
            <person name="Vargo E.L."/>
            <person name="Vilcinskas A."/>
            <person name="Wang J."/>
            <person name="Bornberg-Bauer E."/>
            <person name="Korb J."/>
            <person name="Zhang G."/>
            <person name="Liebig J."/>
        </authorList>
    </citation>
    <scope>NUCLEOTIDE SEQUENCE [LARGE SCALE GENOMIC DNA]</scope>
    <source>
        <tissue evidence="2">Whole organism</tissue>
    </source>
</reference>
<feature type="compositionally biased region" description="Polar residues" evidence="1">
    <location>
        <begin position="453"/>
        <end position="465"/>
    </location>
</feature>
<dbReference type="EMBL" id="KK852458">
    <property type="protein sequence ID" value="KDR23543.1"/>
    <property type="molecule type" value="Genomic_DNA"/>
</dbReference>
<feature type="compositionally biased region" description="Basic and acidic residues" evidence="1">
    <location>
        <begin position="514"/>
        <end position="523"/>
    </location>
</feature>
<evidence type="ECO:0000256" key="1">
    <source>
        <dbReference type="SAM" id="MobiDB-lite"/>
    </source>
</evidence>
<name>A0A067RKK1_ZOONE</name>
<proteinExistence type="predicted"/>
<dbReference type="AlphaFoldDB" id="A0A067RKK1"/>
<feature type="compositionally biased region" description="Basic and acidic residues" evidence="1">
    <location>
        <begin position="124"/>
        <end position="136"/>
    </location>
</feature>
<evidence type="ECO:0000313" key="2">
    <source>
        <dbReference type="EMBL" id="KDR23543.1"/>
    </source>
</evidence>
<feature type="compositionally biased region" description="Basic and acidic residues" evidence="1">
    <location>
        <begin position="164"/>
        <end position="178"/>
    </location>
</feature>
<dbReference type="InParanoid" id="A0A067RKK1"/>
<feature type="compositionally biased region" description="Polar residues" evidence="1">
    <location>
        <begin position="403"/>
        <end position="431"/>
    </location>
</feature>
<feature type="compositionally biased region" description="Basic and acidic residues" evidence="1">
    <location>
        <begin position="1"/>
        <end position="15"/>
    </location>
</feature>
<feature type="region of interest" description="Disordered" evidence="1">
    <location>
        <begin position="585"/>
        <end position="625"/>
    </location>
</feature>